<name>A0A1V6T5X7_9EURO</name>
<dbReference type="EMBL" id="MLKD01000011">
    <property type="protein sequence ID" value="OQE21785.1"/>
    <property type="molecule type" value="Genomic_DNA"/>
</dbReference>
<comment type="caution">
    <text evidence="2">The sequence shown here is derived from an EMBL/GenBank/DDBJ whole genome shotgun (WGS) entry which is preliminary data.</text>
</comment>
<evidence type="ECO:0000256" key="1">
    <source>
        <dbReference type="SAM" id="MobiDB-lite"/>
    </source>
</evidence>
<proteinExistence type="predicted"/>
<organism evidence="2 3">
    <name type="scientific">Penicillium steckii</name>
    <dbReference type="NCBI Taxonomy" id="303698"/>
    <lineage>
        <taxon>Eukaryota</taxon>
        <taxon>Fungi</taxon>
        <taxon>Dikarya</taxon>
        <taxon>Ascomycota</taxon>
        <taxon>Pezizomycotina</taxon>
        <taxon>Eurotiomycetes</taxon>
        <taxon>Eurotiomycetidae</taxon>
        <taxon>Eurotiales</taxon>
        <taxon>Aspergillaceae</taxon>
        <taxon>Penicillium</taxon>
    </lineage>
</organism>
<dbReference type="AlphaFoldDB" id="A0A1V6T5X7"/>
<gene>
    <name evidence="2" type="ORF">PENSTE_c011G05908</name>
</gene>
<protein>
    <submittedName>
        <fullName evidence="2">Uncharacterized protein</fullName>
    </submittedName>
</protein>
<sequence>MAAKQRVLTTTENVSQNHESAYKFAKLNLGDGMTLEGRYEVVRSVWSTSRPVKDDEAPTGYGKAYTHGRNEAQIVDFWSPAIIQAIKDRENTGRTLTRAYLDGLKEREQERIAHVGPFLPKDNAATASNNA</sequence>
<evidence type="ECO:0000313" key="2">
    <source>
        <dbReference type="EMBL" id="OQE21785.1"/>
    </source>
</evidence>
<accession>A0A1V6T5X7</accession>
<dbReference type="Proteomes" id="UP000191285">
    <property type="component" value="Unassembled WGS sequence"/>
</dbReference>
<feature type="region of interest" description="Disordered" evidence="1">
    <location>
        <begin position="112"/>
        <end position="131"/>
    </location>
</feature>
<reference evidence="3" key="1">
    <citation type="journal article" date="2017" name="Nat. Microbiol.">
        <title>Global analysis of biosynthetic gene clusters reveals vast potential of secondary metabolite production in Penicillium species.</title>
        <authorList>
            <person name="Nielsen J.C."/>
            <person name="Grijseels S."/>
            <person name="Prigent S."/>
            <person name="Ji B."/>
            <person name="Dainat J."/>
            <person name="Nielsen K.F."/>
            <person name="Frisvad J.C."/>
            <person name="Workman M."/>
            <person name="Nielsen J."/>
        </authorList>
    </citation>
    <scope>NUCLEOTIDE SEQUENCE [LARGE SCALE GENOMIC DNA]</scope>
    <source>
        <strain evidence="3">IBT 24891</strain>
    </source>
</reference>
<keyword evidence="3" id="KW-1185">Reference proteome</keyword>
<evidence type="ECO:0000313" key="3">
    <source>
        <dbReference type="Proteomes" id="UP000191285"/>
    </source>
</evidence>
<dbReference type="OrthoDB" id="2105912at2759"/>